<accession>A0A1Z5KD68</accession>
<keyword evidence="3" id="KW-1185">Reference proteome</keyword>
<name>A0A1Z5KD68_FISSO</name>
<proteinExistence type="predicted"/>
<reference evidence="2 3" key="1">
    <citation type="journal article" date="2015" name="Plant Cell">
        <title>Oil accumulation by the oleaginous diatom Fistulifera solaris as revealed by the genome and transcriptome.</title>
        <authorList>
            <person name="Tanaka T."/>
            <person name="Maeda Y."/>
            <person name="Veluchamy A."/>
            <person name="Tanaka M."/>
            <person name="Abida H."/>
            <person name="Marechal E."/>
            <person name="Bowler C."/>
            <person name="Muto M."/>
            <person name="Sunaga Y."/>
            <person name="Tanaka M."/>
            <person name="Yoshino T."/>
            <person name="Taniguchi T."/>
            <person name="Fukuda Y."/>
            <person name="Nemoto M."/>
            <person name="Matsumoto M."/>
            <person name="Wong P.S."/>
            <person name="Aburatani S."/>
            <person name="Fujibuchi W."/>
        </authorList>
    </citation>
    <scope>NUCLEOTIDE SEQUENCE [LARGE SCALE GENOMIC DNA]</scope>
    <source>
        <strain evidence="2 3">JPCC DA0580</strain>
    </source>
</reference>
<evidence type="ECO:0000313" key="3">
    <source>
        <dbReference type="Proteomes" id="UP000198406"/>
    </source>
</evidence>
<organism evidence="2 3">
    <name type="scientific">Fistulifera solaris</name>
    <name type="common">Oleaginous diatom</name>
    <dbReference type="NCBI Taxonomy" id="1519565"/>
    <lineage>
        <taxon>Eukaryota</taxon>
        <taxon>Sar</taxon>
        <taxon>Stramenopiles</taxon>
        <taxon>Ochrophyta</taxon>
        <taxon>Bacillariophyta</taxon>
        <taxon>Bacillariophyceae</taxon>
        <taxon>Bacillariophycidae</taxon>
        <taxon>Naviculales</taxon>
        <taxon>Naviculaceae</taxon>
        <taxon>Fistulifera</taxon>
    </lineage>
</organism>
<dbReference type="OrthoDB" id="44681at2759"/>
<comment type="caution">
    <text evidence="2">The sequence shown here is derived from an EMBL/GenBank/DDBJ whole genome shotgun (WGS) entry which is preliminary data.</text>
</comment>
<gene>
    <name evidence="2" type="ORF">FisN_4Lh301</name>
</gene>
<dbReference type="AlphaFoldDB" id="A0A1Z5KD68"/>
<dbReference type="InParanoid" id="A0A1Z5KD68"/>
<dbReference type="EMBL" id="BDSP01000207">
    <property type="protein sequence ID" value="GAX24209.1"/>
    <property type="molecule type" value="Genomic_DNA"/>
</dbReference>
<feature type="signal peptide" evidence="1">
    <location>
        <begin position="1"/>
        <end position="28"/>
    </location>
</feature>
<sequence length="152" mass="17947">MKCRSNRSLLFLRIILITMSCIFMTTKANVIEPQLKPRLVLQPLIGGPSWLKLHVQVHLVENLDNSNDNSRNQIRHKFDFVPLQATEPQTLIQLLTLQSVPGEIRTFQSTHPPSLQFCQQYDKEELHLIFNNCWTFAAKLYWYLRQQQEEKR</sequence>
<evidence type="ECO:0000313" key="2">
    <source>
        <dbReference type="EMBL" id="GAX24209.1"/>
    </source>
</evidence>
<evidence type="ECO:0000256" key="1">
    <source>
        <dbReference type="SAM" id="SignalP"/>
    </source>
</evidence>
<feature type="chain" id="PRO_5012712633" evidence="1">
    <location>
        <begin position="29"/>
        <end position="152"/>
    </location>
</feature>
<keyword evidence="1" id="KW-0732">Signal</keyword>
<protein>
    <submittedName>
        <fullName evidence="2">Uncharacterized protein</fullName>
    </submittedName>
</protein>
<dbReference type="Proteomes" id="UP000198406">
    <property type="component" value="Unassembled WGS sequence"/>
</dbReference>